<protein>
    <submittedName>
        <fullName evidence="2">Uncharacterized protein</fullName>
    </submittedName>
</protein>
<dbReference type="Proteomes" id="UP000439903">
    <property type="component" value="Unassembled WGS sequence"/>
</dbReference>
<reference evidence="2 3" key="1">
    <citation type="journal article" date="2019" name="Environ. Microbiol.">
        <title>At the nexus of three kingdoms: the genome of the mycorrhizal fungus Gigaspora margarita provides insights into plant, endobacterial and fungal interactions.</title>
        <authorList>
            <person name="Venice F."/>
            <person name="Ghignone S."/>
            <person name="Salvioli di Fossalunga A."/>
            <person name="Amselem J."/>
            <person name="Novero M."/>
            <person name="Xianan X."/>
            <person name="Sedzielewska Toro K."/>
            <person name="Morin E."/>
            <person name="Lipzen A."/>
            <person name="Grigoriev I.V."/>
            <person name="Henrissat B."/>
            <person name="Martin F.M."/>
            <person name="Bonfante P."/>
        </authorList>
    </citation>
    <scope>NUCLEOTIDE SEQUENCE [LARGE SCALE GENOMIC DNA]</scope>
    <source>
        <strain evidence="2 3">BEG34</strain>
    </source>
</reference>
<gene>
    <name evidence="2" type="ORF">F8M41_001963</name>
</gene>
<accession>A0A8H4A8V2</accession>
<sequence>MPKTHNKTIKDLQEENQRLALENSELKKTIEKLENARLALENLELKRTIKKLENALVKANLELFEFLSDIAKW</sequence>
<keyword evidence="3" id="KW-1185">Reference proteome</keyword>
<evidence type="ECO:0000256" key="1">
    <source>
        <dbReference type="SAM" id="Coils"/>
    </source>
</evidence>
<dbReference type="AlphaFoldDB" id="A0A8H4A8V2"/>
<name>A0A8H4A8V2_GIGMA</name>
<comment type="caution">
    <text evidence="2">The sequence shown here is derived from an EMBL/GenBank/DDBJ whole genome shotgun (WGS) entry which is preliminary data.</text>
</comment>
<feature type="coiled-coil region" evidence="1">
    <location>
        <begin position="9"/>
        <end position="62"/>
    </location>
</feature>
<evidence type="ECO:0000313" key="2">
    <source>
        <dbReference type="EMBL" id="KAF0452027.1"/>
    </source>
</evidence>
<evidence type="ECO:0000313" key="3">
    <source>
        <dbReference type="Proteomes" id="UP000439903"/>
    </source>
</evidence>
<dbReference type="EMBL" id="WTPW01001163">
    <property type="protein sequence ID" value="KAF0452027.1"/>
    <property type="molecule type" value="Genomic_DNA"/>
</dbReference>
<keyword evidence="1" id="KW-0175">Coiled coil</keyword>
<proteinExistence type="predicted"/>
<organism evidence="2 3">
    <name type="scientific">Gigaspora margarita</name>
    <dbReference type="NCBI Taxonomy" id="4874"/>
    <lineage>
        <taxon>Eukaryota</taxon>
        <taxon>Fungi</taxon>
        <taxon>Fungi incertae sedis</taxon>
        <taxon>Mucoromycota</taxon>
        <taxon>Glomeromycotina</taxon>
        <taxon>Glomeromycetes</taxon>
        <taxon>Diversisporales</taxon>
        <taxon>Gigasporaceae</taxon>
        <taxon>Gigaspora</taxon>
    </lineage>
</organism>